<name>A0A5S5CJM1_9BACL</name>
<dbReference type="Pfam" id="PF10722">
    <property type="entry name" value="YbjN"/>
    <property type="match status" value="1"/>
</dbReference>
<dbReference type="OrthoDB" id="5192220at2"/>
<dbReference type="Proteomes" id="UP000323257">
    <property type="component" value="Unassembled WGS sequence"/>
</dbReference>
<gene>
    <name evidence="1" type="ORF">BCM02_102780</name>
</gene>
<evidence type="ECO:0008006" key="3">
    <source>
        <dbReference type="Google" id="ProtNLM"/>
    </source>
</evidence>
<dbReference type="AlphaFoldDB" id="A0A5S5CJM1"/>
<evidence type="ECO:0000313" key="2">
    <source>
        <dbReference type="Proteomes" id="UP000323257"/>
    </source>
</evidence>
<dbReference type="EMBL" id="VNHS01000002">
    <property type="protein sequence ID" value="TYP78203.1"/>
    <property type="molecule type" value="Genomic_DNA"/>
</dbReference>
<proteinExistence type="predicted"/>
<dbReference type="InterPro" id="IPR019660">
    <property type="entry name" value="Put_sensory_transdc_reg_YbjN"/>
</dbReference>
<organism evidence="1 2">
    <name type="scientific">Paenibacillus methanolicus</name>
    <dbReference type="NCBI Taxonomy" id="582686"/>
    <lineage>
        <taxon>Bacteria</taxon>
        <taxon>Bacillati</taxon>
        <taxon>Bacillota</taxon>
        <taxon>Bacilli</taxon>
        <taxon>Bacillales</taxon>
        <taxon>Paenibacillaceae</taxon>
        <taxon>Paenibacillus</taxon>
    </lineage>
</organism>
<accession>A0A5S5CJM1</accession>
<evidence type="ECO:0000313" key="1">
    <source>
        <dbReference type="EMBL" id="TYP78203.1"/>
    </source>
</evidence>
<dbReference type="RefSeq" id="WP_148928650.1">
    <property type="nucleotide sequence ID" value="NZ_VNHS01000002.1"/>
</dbReference>
<sequence>MTEHDNTRGDAPREEESRAFRFRTLTGETLAAELLRVRLTDENEEQRCSLLFSMDWDTYRQLARGEWMGLHGYARDGAAEAGFDAGRPIELAAVLKPAVMAAALGTEPEAEQTSAILLGETDASAMLRQSESWLVTEAKQQVVLPEELAGGSLKRGYRTMWAERRDGGLAPVSHRASLSEVVLQALEGMGLAYERLTDDLIRLSCTGENGTWIALVRTDEEEGLCLVYSVFPEPVPEERRAEAAIFFVQENYDLTAGSFEMDGEDGEVRFRTSLAAGSVGMTVAMFTRLFDVNVSTMDRYFAAIEDGIVNGFAE</sequence>
<reference evidence="1 2" key="1">
    <citation type="submission" date="2019-07" db="EMBL/GenBank/DDBJ databases">
        <title>Genomic Encyclopedia of Type Strains, Phase III (KMG-III): the genomes of soil and plant-associated and newly described type strains.</title>
        <authorList>
            <person name="Whitman W."/>
        </authorList>
    </citation>
    <scope>NUCLEOTIDE SEQUENCE [LARGE SCALE GENOMIC DNA]</scope>
    <source>
        <strain evidence="1 2">BL24</strain>
    </source>
</reference>
<comment type="caution">
    <text evidence="1">The sequence shown here is derived from an EMBL/GenBank/DDBJ whole genome shotgun (WGS) entry which is preliminary data.</text>
</comment>
<protein>
    <recommendedName>
        <fullName evidence="3">Sensory transduction regulator</fullName>
    </recommendedName>
</protein>
<keyword evidence="2" id="KW-1185">Reference proteome</keyword>